<keyword evidence="1" id="KW-0812">Transmembrane</keyword>
<protein>
    <recommendedName>
        <fullName evidence="4">Copper resistance protein D domain-containing protein</fullName>
    </recommendedName>
</protein>
<keyword evidence="3" id="KW-1185">Reference proteome</keyword>
<comment type="caution">
    <text evidence="2">The sequence shown here is derived from an EMBL/GenBank/DDBJ whole genome shotgun (WGS) entry which is preliminary data.</text>
</comment>
<organism evidence="2 3">
    <name type="scientific">Evansella alkalicola</name>
    <dbReference type="NCBI Taxonomy" id="745819"/>
    <lineage>
        <taxon>Bacteria</taxon>
        <taxon>Bacillati</taxon>
        <taxon>Bacillota</taxon>
        <taxon>Bacilli</taxon>
        <taxon>Bacillales</taxon>
        <taxon>Bacillaceae</taxon>
        <taxon>Evansella</taxon>
    </lineage>
</organism>
<evidence type="ECO:0000256" key="1">
    <source>
        <dbReference type="SAM" id="Phobius"/>
    </source>
</evidence>
<evidence type="ECO:0008006" key="4">
    <source>
        <dbReference type="Google" id="ProtNLM"/>
    </source>
</evidence>
<gene>
    <name evidence="2" type="ORF">KS407_07385</name>
</gene>
<evidence type="ECO:0000313" key="3">
    <source>
        <dbReference type="Proteomes" id="UP000790580"/>
    </source>
</evidence>
<feature type="transmembrane region" description="Helical" evidence="1">
    <location>
        <begin position="6"/>
        <end position="28"/>
    </location>
</feature>
<feature type="transmembrane region" description="Helical" evidence="1">
    <location>
        <begin position="125"/>
        <end position="149"/>
    </location>
</feature>
<accession>A0ABS6JRS1</accession>
<feature type="transmembrane region" description="Helical" evidence="1">
    <location>
        <begin position="79"/>
        <end position="104"/>
    </location>
</feature>
<proteinExistence type="predicted"/>
<keyword evidence="1" id="KW-0472">Membrane</keyword>
<sequence length="152" mass="17302">MYNTYYILHMIGVILWIGSFVAFGYLLRSLVNSEKGMENYTFILNRIRLWVNAGILPSAVIVLITGTLMILQFNRDSMPFYLMFMEQAGSIIILFTVIAMSIYSRKLRKKISGIPMKKEKSLESLSLHYTNYLFASAALAMLVVVVVGLRIS</sequence>
<dbReference type="Proteomes" id="UP000790580">
    <property type="component" value="Unassembled WGS sequence"/>
</dbReference>
<feature type="transmembrane region" description="Helical" evidence="1">
    <location>
        <begin position="49"/>
        <end position="73"/>
    </location>
</feature>
<dbReference type="EMBL" id="JAHQCR010000033">
    <property type="protein sequence ID" value="MBU9721271.1"/>
    <property type="molecule type" value="Genomic_DNA"/>
</dbReference>
<keyword evidence="1" id="KW-1133">Transmembrane helix</keyword>
<reference evidence="2 3" key="1">
    <citation type="submission" date="2021-06" db="EMBL/GenBank/DDBJ databases">
        <title>Bacillus sp. RD4P76, an endophyte from a halophyte.</title>
        <authorList>
            <person name="Sun J.-Q."/>
        </authorList>
    </citation>
    <scope>NUCLEOTIDE SEQUENCE [LARGE SCALE GENOMIC DNA]</scope>
    <source>
        <strain evidence="2 3">JCM 17098</strain>
    </source>
</reference>
<name>A0ABS6JRS1_9BACI</name>
<evidence type="ECO:0000313" key="2">
    <source>
        <dbReference type="EMBL" id="MBU9721271.1"/>
    </source>
</evidence>
<dbReference type="RefSeq" id="WP_088073951.1">
    <property type="nucleotide sequence ID" value="NZ_JAHQCR010000033.1"/>
</dbReference>